<feature type="region of interest" description="Disordered" evidence="1">
    <location>
        <begin position="132"/>
        <end position="152"/>
    </location>
</feature>
<gene>
    <name evidence="3" type="ORF">SCLCIDRAFT_1211121</name>
</gene>
<dbReference type="Proteomes" id="UP000053989">
    <property type="component" value="Unassembled WGS sequence"/>
</dbReference>
<reference evidence="4" key="2">
    <citation type="submission" date="2015-01" db="EMBL/GenBank/DDBJ databases">
        <title>Evolutionary Origins and Diversification of the Mycorrhizal Mutualists.</title>
        <authorList>
            <consortium name="DOE Joint Genome Institute"/>
            <consortium name="Mycorrhizal Genomics Consortium"/>
            <person name="Kohler A."/>
            <person name="Kuo A."/>
            <person name="Nagy L.G."/>
            <person name="Floudas D."/>
            <person name="Copeland A."/>
            <person name="Barry K.W."/>
            <person name="Cichocki N."/>
            <person name="Veneault-Fourrey C."/>
            <person name="LaButti K."/>
            <person name="Lindquist E.A."/>
            <person name="Lipzen A."/>
            <person name="Lundell T."/>
            <person name="Morin E."/>
            <person name="Murat C."/>
            <person name="Riley R."/>
            <person name="Ohm R."/>
            <person name="Sun H."/>
            <person name="Tunlid A."/>
            <person name="Henrissat B."/>
            <person name="Grigoriev I.V."/>
            <person name="Hibbett D.S."/>
            <person name="Martin F."/>
        </authorList>
    </citation>
    <scope>NUCLEOTIDE SEQUENCE [LARGE SCALE GENOMIC DNA]</scope>
    <source>
        <strain evidence="4">Foug A</strain>
    </source>
</reference>
<dbReference type="InParanoid" id="A0A0C2ZZ85"/>
<keyword evidence="2" id="KW-1133">Transmembrane helix</keyword>
<keyword evidence="2" id="KW-0472">Membrane</keyword>
<dbReference type="AlphaFoldDB" id="A0A0C2ZZ85"/>
<proteinExistence type="predicted"/>
<evidence type="ECO:0000256" key="2">
    <source>
        <dbReference type="SAM" id="Phobius"/>
    </source>
</evidence>
<feature type="transmembrane region" description="Helical" evidence="2">
    <location>
        <begin position="218"/>
        <end position="238"/>
    </location>
</feature>
<reference evidence="3 4" key="1">
    <citation type="submission" date="2014-04" db="EMBL/GenBank/DDBJ databases">
        <authorList>
            <consortium name="DOE Joint Genome Institute"/>
            <person name="Kuo A."/>
            <person name="Kohler A."/>
            <person name="Nagy L.G."/>
            <person name="Floudas D."/>
            <person name="Copeland A."/>
            <person name="Barry K.W."/>
            <person name="Cichocki N."/>
            <person name="Veneault-Fourrey C."/>
            <person name="LaButti K."/>
            <person name="Lindquist E.A."/>
            <person name="Lipzen A."/>
            <person name="Lundell T."/>
            <person name="Morin E."/>
            <person name="Murat C."/>
            <person name="Sun H."/>
            <person name="Tunlid A."/>
            <person name="Henrissat B."/>
            <person name="Grigoriev I.V."/>
            <person name="Hibbett D.S."/>
            <person name="Martin F."/>
            <person name="Nordberg H.P."/>
            <person name="Cantor M.N."/>
            <person name="Hua S.X."/>
        </authorList>
    </citation>
    <scope>NUCLEOTIDE SEQUENCE [LARGE SCALE GENOMIC DNA]</scope>
    <source>
        <strain evidence="3 4">Foug A</strain>
    </source>
</reference>
<name>A0A0C2ZZ85_9AGAM</name>
<evidence type="ECO:0000313" key="3">
    <source>
        <dbReference type="EMBL" id="KIM66723.1"/>
    </source>
</evidence>
<dbReference type="OrthoDB" id="5582002at2759"/>
<keyword evidence="2" id="KW-0812">Transmembrane</keyword>
<evidence type="ECO:0000313" key="4">
    <source>
        <dbReference type="Proteomes" id="UP000053989"/>
    </source>
</evidence>
<keyword evidence="4" id="KW-1185">Reference proteome</keyword>
<dbReference type="STRING" id="1036808.A0A0C2ZZ85"/>
<evidence type="ECO:0000256" key="1">
    <source>
        <dbReference type="SAM" id="MobiDB-lite"/>
    </source>
</evidence>
<feature type="compositionally biased region" description="Polar residues" evidence="1">
    <location>
        <begin position="71"/>
        <end position="81"/>
    </location>
</feature>
<accession>A0A0C2ZZ85</accession>
<dbReference type="EMBL" id="KN822016">
    <property type="protein sequence ID" value="KIM66723.1"/>
    <property type="molecule type" value="Genomic_DNA"/>
</dbReference>
<organism evidence="3 4">
    <name type="scientific">Scleroderma citrinum Foug A</name>
    <dbReference type="NCBI Taxonomy" id="1036808"/>
    <lineage>
        <taxon>Eukaryota</taxon>
        <taxon>Fungi</taxon>
        <taxon>Dikarya</taxon>
        <taxon>Basidiomycota</taxon>
        <taxon>Agaricomycotina</taxon>
        <taxon>Agaricomycetes</taxon>
        <taxon>Agaricomycetidae</taxon>
        <taxon>Boletales</taxon>
        <taxon>Sclerodermatineae</taxon>
        <taxon>Sclerodermataceae</taxon>
        <taxon>Scleroderma</taxon>
    </lineage>
</organism>
<dbReference type="HOGENOM" id="CLU_053753_0_0_1"/>
<sequence length="405" mass="44167">MEYDRKSAVSSFYGARRSTDPLNDNQTAAPLASNTGHATQYAPRTNRTRVDSASSYYADRQSRRSHDMLNPGQSAGYNASSFFDAGRQEPLKGGADEEQEEEAPQNQPWDIYADFNNSGPRYSTAFGIGQRQQEAGYQQIPPSTKGAAKSEADAESALDPVELVTVPALGAEWQRSELKGMSKSGKRALKNEERLAMWKAWNRGEIGLFGTKWFTKKFLVFLVFGICILIAIALAITIPRVPGLSFYGSNPLAAATGSFNASIPILFSRSPANFSFPAVAEIQVDTTSNIIPLTFNSISAQVWYPSSNMQIGTGYFGKQTLPAKTFPVIQIPLNFTYIATNQTDPTWVAWYDACKNSGLYPNGIRPGVNFELILNMDIAGLPSTHTASTQVANAACPFQLSMNSA</sequence>
<feature type="compositionally biased region" description="Polar residues" evidence="1">
    <location>
        <begin position="132"/>
        <end position="142"/>
    </location>
</feature>
<feature type="compositionally biased region" description="Polar residues" evidence="1">
    <location>
        <begin position="20"/>
        <end position="55"/>
    </location>
</feature>
<protein>
    <submittedName>
        <fullName evidence="3">Uncharacterized protein</fullName>
    </submittedName>
</protein>
<feature type="region of interest" description="Disordered" evidence="1">
    <location>
        <begin position="1"/>
        <end position="114"/>
    </location>
</feature>